<evidence type="ECO:0000313" key="2">
    <source>
        <dbReference type="Proteomes" id="UP001595699"/>
    </source>
</evidence>
<protein>
    <submittedName>
        <fullName evidence="1">HhH-GPD-type base excision DNA repair protein</fullName>
    </submittedName>
</protein>
<keyword evidence="2" id="KW-1185">Reference proteome</keyword>
<evidence type="ECO:0000313" key="1">
    <source>
        <dbReference type="EMBL" id="MFC3762697.1"/>
    </source>
</evidence>
<comment type="caution">
    <text evidence="1">The sequence shown here is derived from an EMBL/GenBank/DDBJ whole genome shotgun (WGS) entry which is preliminary data.</text>
</comment>
<dbReference type="RefSeq" id="WP_205118969.1">
    <property type="nucleotide sequence ID" value="NZ_JAFBCM010000001.1"/>
</dbReference>
<dbReference type="Proteomes" id="UP001595699">
    <property type="component" value="Unassembled WGS sequence"/>
</dbReference>
<reference evidence="2" key="1">
    <citation type="journal article" date="2019" name="Int. J. Syst. Evol. Microbiol.">
        <title>The Global Catalogue of Microorganisms (GCM) 10K type strain sequencing project: providing services to taxonomists for standard genome sequencing and annotation.</title>
        <authorList>
            <consortium name="The Broad Institute Genomics Platform"/>
            <consortium name="The Broad Institute Genome Sequencing Center for Infectious Disease"/>
            <person name="Wu L."/>
            <person name="Ma J."/>
        </authorList>
    </citation>
    <scope>NUCLEOTIDE SEQUENCE [LARGE SCALE GENOMIC DNA]</scope>
    <source>
        <strain evidence="2">CGMCC 4.7241</strain>
    </source>
</reference>
<accession>A0ABV7YCN5</accession>
<sequence length="191" mass="20389">MGFHLAGSPEADAELDRSAFSLLTGMLLDQQVPMEKAFSGPYVLVQRLGGPIDAAMIAEYDPEEFAAICSKPPAIHRFPGAMAARVQSLARLLVEEYDGDAARVWTEAKTAKEALKRLQKLPGFGEAKAKIFLALLAKQLDVKPTGWKAATAPYGNAGFRSVADVVDQASLLKVRAYKKDQKAAAKAAAAG</sequence>
<proteinExistence type="predicted"/>
<gene>
    <name evidence="1" type="ORF">ACFOUW_17775</name>
</gene>
<organism evidence="1 2">
    <name type="scientific">Tenggerimyces flavus</name>
    <dbReference type="NCBI Taxonomy" id="1708749"/>
    <lineage>
        <taxon>Bacteria</taxon>
        <taxon>Bacillati</taxon>
        <taxon>Actinomycetota</taxon>
        <taxon>Actinomycetes</taxon>
        <taxon>Propionibacteriales</taxon>
        <taxon>Nocardioidaceae</taxon>
        <taxon>Tenggerimyces</taxon>
    </lineage>
</organism>
<dbReference type="SUPFAM" id="SSF48150">
    <property type="entry name" value="DNA-glycosylase"/>
    <property type="match status" value="1"/>
</dbReference>
<dbReference type="NCBIfam" id="TIGR03252">
    <property type="entry name" value="HhH-GPD-type base excision DNA repair protein"/>
    <property type="match status" value="1"/>
</dbReference>
<dbReference type="InterPro" id="IPR011257">
    <property type="entry name" value="DNA_glycosylase"/>
</dbReference>
<dbReference type="EMBL" id="JBHRZH010000015">
    <property type="protein sequence ID" value="MFC3762697.1"/>
    <property type="molecule type" value="Genomic_DNA"/>
</dbReference>
<name>A0ABV7YCN5_9ACTN</name>
<dbReference type="InterPro" id="IPR017658">
    <property type="entry name" value="HhH-GPD_base_excis"/>
</dbReference>